<dbReference type="KEGG" id="osu:NT6N_10530"/>
<dbReference type="PANTHER" id="PTHR18901">
    <property type="entry name" value="2-DEOXYGLUCOSE-6-PHOSPHATE PHOSPHATASE 2"/>
    <property type="match status" value="1"/>
</dbReference>
<dbReference type="Gene3D" id="1.10.150.240">
    <property type="entry name" value="Putative phosphatase, domain 2"/>
    <property type="match status" value="1"/>
</dbReference>
<dbReference type="SFLD" id="SFLDG01129">
    <property type="entry name" value="C1.5:_HAD__Beta-PGM__Phosphata"/>
    <property type="match status" value="1"/>
</dbReference>
<dbReference type="SFLD" id="SFLDS00003">
    <property type="entry name" value="Haloacid_Dehalogenase"/>
    <property type="match status" value="1"/>
</dbReference>
<gene>
    <name evidence="1" type="ORF">NT6N_10530</name>
</gene>
<dbReference type="SUPFAM" id="SSF56784">
    <property type="entry name" value="HAD-like"/>
    <property type="match status" value="1"/>
</dbReference>
<name>A0AAT9FJ74_9BACT</name>
<dbReference type="PRINTS" id="PR00413">
    <property type="entry name" value="HADHALOGNASE"/>
</dbReference>
<dbReference type="Gene3D" id="3.40.50.1000">
    <property type="entry name" value="HAD superfamily/HAD-like"/>
    <property type="match status" value="1"/>
</dbReference>
<dbReference type="InterPro" id="IPR006439">
    <property type="entry name" value="HAD-SF_hydro_IA"/>
</dbReference>
<dbReference type="InterPro" id="IPR023214">
    <property type="entry name" value="HAD_sf"/>
</dbReference>
<protein>
    <submittedName>
        <fullName evidence="1">Phosphorylated carbohydrates phosphatase</fullName>
    </submittedName>
</protein>
<proteinExistence type="predicted"/>
<dbReference type="Pfam" id="PF13419">
    <property type="entry name" value="HAD_2"/>
    <property type="match status" value="1"/>
</dbReference>
<sequence length="221" mass="24644">MQAVVFDMDGTLFDTEKIYYHVFLLALRDQGFDMDEDFYHQNLAGTTNVHIETYLQAEHGHSFDLALYKSAWPQYLHEYIEEKGLPFMPEIPQLLDALTEKQVPLAVASSSDYVEIEFFLTKSGIRNRFDVLAAGDEVPNSKPAPDIFKLAAERLGLPAASCLAIEDSNHGVQAASEAGMKVIMTPGPAGASAKSRQLAELPESLLSHTMQYFYARGNYCR</sequence>
<dbReference type="NCBIfam" id="TIGR01509">
    <property type="entry name" value="HAD-SF-IA-v3"/>
    <property type="match status" value="1"/>
</dbReference>
<dbReference type="InterPro" id="IPR041492">
    <property type="entry name" value="HAD_2"/>
</dbReference>
<dbReference type="SFLD" id="SFLDG01135">
    <property type="entry name" value="C1.5.6:_HAD__Beta-PGM__Phospha"/>
    <property type="match status" value="1"/>
</dbReference>
<dbReference type="InterPro" id="IPR036412">
    <property type="entry name" value="HAD-like_sf"/>
</dbReference>
<dbReference type="EMBL" id="AP026866">
    <property type="protein sequence ID" value="BDS06013.1"/>
    <property type="molecule type" value="Genomic_DNA"/>
</dbReference>
<organism evidence="1">
    <name type="scientific">Oceaniferula spumae</name>
    <dbReference type="NCBI Taxonomy" id="2979115"/>
    <lineage>
        <taxon>Bacteria</taxon>
        <taxon>Pseudomonadati</taxon>
        <taxon>Verrucomicrobiota</taxon>
        <taxon>Verrucomicrobiia</taxon>
        <taxon>Verrucomicrobiales</taxon>
        <taxon>Verrucomicrobiaceae</taxon>
        <taxon>Oceaniferula</taxon>
    </lineage>
</organism>
<dbReference type="NCBIfam" id="TIGR01549">
    <property type="entry name" value="HAD-SF-IA-v1"/>
    <property type="match status" value="1"/>
</dbReference>
<evidence type="ECO:0000313" key="1">
    <source>
        <dbReference type="EMBL" id="BDS06013.1"/>
    </source>
</evidence>
<reference evidence="1" key="1">
    <citation type="submission" date="2024-07" db="EMBL/GenBank/DDBJ databases">
        <title>Complete genome sequence of Verrucomicrobiaceae bacterium NT6N.</title>
        <authorList>
            <person name="Huang C."/>
            <person name="Takami H."/>
            <person name="Hamasaki K."/>
        </authorList>
    </citation>
    <scope>NUCLEOTIDE SEQUENCE</scope>
    <source>
        <strain evidence="1">NT6N</strain>
    </source>
</reference>
<dbReference type="PANTHER" id="PTHR18901:SF38">
    <property type="entry name" value="PSEUDOURIDINE-5'-PHOSPHATASE"/>
    <property type="match status" value="1"/>
</dbReference>
<dbReference type="InterPro" id="IPR023198">
    <property type="entry name" value="PGP-like_dom2"/>
</dbReference>
<dbReference type="AlphaFoldDB" id="A0AAT9FJ74"/>
<accession>A0AAT9FJ74</accession>